<accession>A0A6C0ITK3</accession>
<organism evidence="1">
    <name type="scientific">viral metagenome</name>
    <dbReference type="NCBI Taxonomy" id="1070528"/>
    <lineage>
        <taxon>unclassified sequences</taxon>
        <taxon>metagenomes</taxon>
        <taxon>organismal metagenomes</taxon>
    </lineage>
</organism>
<proteinExistence type="predicted"/>
<dbReference type="AlphaFoldDB" id="A0A6C0ITK3"/>
<reference evidence="1" key="1">
    <citation type="journal article" date="2020" name="Nature">
        <title>Giant virus diversity and host interactions through global metagenomics.</title>
        <authorList>
            <person name="Schulz F."/>
            <person name="Roux S."/>
            <person name="Paez-Espino D."/>
            <person name="Jungbluth S."/>
            <person name="Walsh D.A."/>
            <person name="Denef V.J."/>
            <person name="McMahon K.D."/>
            <person name="Konstantinidis K.T."/>
            <person name="Eloe-Fadrosh E.A."/>
            <person name="Kyrpides N.C."/>
            <person name="Woyke T."/>
        </authorList>
    </citation>
    <scope>NUCLEOTIDE SEQUENCE</scope>
    <source>
        <strain evidence="1">GVMAG-M-3300024301-20</strain>
    </source>
</reference>
<sequence>MSSINNSNFYFEVIENEYSIFKNKYPNSEYIPLAYISTILTHHFGENSCILSYSPNHLVCKTTIQILLSTVPITNWKYNRPPDAVRCNDIALYIYNSQTPIDTMMYLNYNNKTHTFEVLDGIHRFTALKKLYEENNKPLELLCPGDFGSNGDAKWLYASPILLNIRFNATEGDLIETFKNLNKSQAVPDLYIKDNAKDKKEIIERIANEWQIKYKKHFSSSSNPITGNTNRNKFVELLDKLYDKYEIEEKGITKLNAILDNVNSYLMRNIPKKVSGDIRFRCSESGCYLFLLKNDVLLDKLF</sequence>
<evidence type="ECO:0000313" key="1">
    <source>
        <dbReference type="EMBL" id="QHT96049.1"/>
    </source>
</evidence>
<protein>
    <submittedName>
        <fullName evidence="1">Uncharacterized protein</fullName>
    </submittedName>
</protein>
<dbReference type="EMBL" id="MN740250">
    <property type="protein sequence ID" value="QHT96049.1"/>
    <property type="molecule type" value="Genomic_DNA"/>
</dbReference>
<name>A0A6C0ITK3_9ZZZZ</name>